<sequence length="217" mass="23819">MRYTSLLLLVISSLTLTGCFFNNDSTPVYREAEGVVLENGEAVANADIHIRNKFDPGGFSQQPAAPNYMINFSVQVEALYSLSLFRHGSDSVYNTFFEDTLAAGEHAIQVPDSLLTNGILGYEVRSNQDLLTTSLFLVNKPDSALPGSLPFTQTNASGEFTLNPEYLALGKSFTSQTGSFEITDSLKIYVVQDSSIQVISGVKYKPDQDNFFEIIVD</sequence>
<keyword evidence="1" id="KW-0732">Signal</keyword>
<feature type="signal peptide" evidence="1">
    <location>
        <begin position="1"/>
        <end position="22"/>
    </location>
</feature>
<evidence type="ECO:0000313" key="2">
    <source>
        <dbReference type="EMBL" id="MCP9291194.1"/>
    </source>
</evidence>
<feature type="chain" id="PRO_5040851550" description="DUF4397 domain-containing protein" evidence="1">
    <location>
        <begin position="23"/>
        <end position="217"/>
    </location>
</feature>
<keyword evidence="3" id="KW-1185">Reference proteome</keyword>
<dbReference type="AlphaFoldDB" id="A0A9X2RGT9"/>
<dbReference type="Proteomes" id="UP001139125">
    <property type="component" value="Unassembled WGS sequence"/>
</dbReference>
<proteinExistence type="predicted"/>
<evidence type="ECO:0000313" key="3">
    <source>
        <dbReference type="Proteomes" id="UP001139125"/>
    </source>
</evidence>
<name>A0A9X2RGT9_9BACT</name>
<dbReference type="RefSeq" id="WP_255133919.1">
    <property type="nucleotide sequence ID" value="NZ_JANDBC010000001.1"/>
</dbReference>
<reference evidence="2" key="1">
    <citation type="submission" date="2022-06" db="EMBL/GenBank/DDBJ databases">
        <title>Gracilimonas sp. CAU 1638 isolated from sea sediment.</title>
        <authorList>
            <person name="Kim W."/>
        </authorList>
    </citation>
    <scope>NUCLEOTIDE SEQUENCE</scope>
    <source>
        <strain evidence="2">CAU 1638</strain>
    </source>
</reference>
<comment type="caution">
    <text evidence="2">The sequence shown here is derived from an EMBL/GenBank/DDBJ whole genome shotgun (WGS) entry which is preliminary data.</text>
</comment>
<gene>
    <name evidence="2" type="ORF">NM125_06325</name>
</gene>
<dbReference type="PROSITE" id="PS51257">
    <property type="entry name" value="PROKAR_LIPOPROTEIN"/>
    <property type="match status" value="1"/>
</dbReference>
<accession>A0A9X2RGT9</accession>
<dbReference type="EMBL" id="JANDBC010000001">
    <property type="protein sequence ID" value="MCP9291194.1"/>
    <property type="molecule type" value="Genomic_DNA"/>
</dbReference>
<protein>
    <recommendedName>
        <fullName evidence="4">DUF4397 domain-containing protein</fullName>
    </recommendedName>
</protein>
<evidence type="ECO:0000256" key="1">
    <source>
        <dbReference type="SAM" id="SignalP"/>
    </source>
</evidence>
<organism evidence="2 3">
    <name type="scientific">Gracilimonas sediminicola</name>
    <dbReference type="NCBI Taxonomy" id="2952158"/>
    <lineage>
        <taxon>Bacteria</taxon>
        <taxon>Pseudomonadati</taxon>
        <taxon>Balneolota</taxon>
        <taxon>Balneolia</taxon>
        <taxon>Balneolales</taxon>
        <taxon>Balneolaceae</taxon>
        <taxon>Gracilimonas</taxon>
    </lineage>
</organism>
<evidence type="ECO:0008006" key="4">
    <source>
        <dbReference type="Google" id="ProtNLM"/>
    </source>
</evidence>